<accession>A0ABS1X3L9</accession>
<reference evidence="1 2" key="1">
    <citation type="journal article" date="2021" name="Int. J. Syst. Evol. Microbiol.">
        <title>Steroidobacter gossypii sp. nov., isolated from soil of cotton cropping field.</title>
        <authorList>
            <person name="Huang R."/>
            <person name="Yang S."/>
            <person name="Zhen C."/>
            <person name="Liu W."/>
        </authorList>
    </citation>
    <scope>NUCLEOTIDE SEQUENCE [LARGE SCALE GENOMIC DNA]</scope>
    <source>
        <strain evidence="1 2">S1-65</strain>
    </source>
</reference>
<protein>
    <submittedName>
        <fullName evidence="1">Uncharacterized protein</fullName>
    </submittedName>
</protein>
<gene>
    <name evidence="1" type="ORF">JM946_24075</name>
</gene>
<name>A0ABS1X3L9_9GAMM</name>
<proteinExistence type="predicted"/>
<comment type="caution">
    <text evidence="1">The sequence shown here is derived from an EMBL/GenBank/DDBJ whole genome shotgun (WGS) entry which is preliminary data.</text>
</comment>
<dbReference type="Proteomes" id="UP000661077">
    <property type="component" value="Unassembled WGS sequence"/>
</dbReference>
<sequence>MLTIAITPLGQAAEEEPRHIAAGIGVLGCKDWKEGRSLKTSDIDNVFASWIQGYMSAINIEKVAAGEPTVAIPKVPDLLAHVDAVCKVESSKTIFVVVRDYYAELRGMR</sequence>
<keyword evidence="2" id="KW-1185">Reference proteome</keyword>
<evidence type="ECO:0000313" key="2">
    <source>
        <dbReference type="Proteomes" id="UP000661077"/>
    </source>
</evidence>
<dbReference type="EMBL" id="JAEVLS010000006">
    <property type="protein sequence ID" value="MBM0107824.1"/>
    <property type="molecule type" value="Genomic_DNA"/>
</dbReference>
<evidence type="ECO:0000313" key="1">
    <source>
        <dbReference type="EMBL" id="MBM0107824.1"/>
    </source>
</evidence>
<organism evidence="1 2">
    <name type="scientific">Steroidobacter gossypii</name>
    <dbReference type="NCBI Taxonomy" id="2805490"/>
    <lineage>
        <taxon>Bacteria</taxon>
        <taxon>Pseudomonadati</taxon>
        <taxon>Pseudomonadota</taxon>
        <taxon>Gammaproteobacteria</taxon>
        <taxon>Steroidobacterales</taxon>
        <taxon>Steroidobacteraceae</taxon>
        <taxon>Steroidobacter</taxon>
    </lineage>
</organism>
<dbReference type="RefSeq" id="WP_203169939.1">
    <property type="nucleotide sequence ID" value="NZ_JAEVLS010000006.1"/>
</dbReference>